<sequence length="123" mass="13966">MVTQSRMSDDADAGFEQRERDLRAQFLPKLKRVLAHVPFALDLLAAYYTVLDRETPMRVRVTLAAALAYFVLPFDVIPDFIVGLGYTDDAAILFAAIRMVSGSMQQRHYDAAQRWLDEARKGQ</sequence>
<evidence type="ECO:0000256" key="4">
    <source>
        <dbReference type="ARBA" id="ARBA00023136"/>
    </source>
</evidence>
<dbReference type="Proteomes" id="UP001156882">
    <property type="component" value="Unassembled WGS sequence"/>
</dbReference>
<dbReference type="EMBL" id="BSPC01000005">
    <property type="protein sequence ID" value="GLS17487.1"/>
    <property type="molecule type" value="Genomic_DNA"/>
</dbReference>
<reference evidence="8" key="1">
    <citation type="journal article" date="2019" name="Int. J. Syst. Evol. Microbiol.">
        <title>The Global Catalogue of Microorganisms (GCM) 10K type strain sequencing project: providing services to taxonomists for standard genome sequencing and annotation.</title>
        <authorList>
            <consortium name="The Broad Institute Genomics Platform"/>
            <consortium name="The Broad Institute Genome Sequencing Center for Infectious Disease"/>
            <person name="Wu L."/>
            <person name="Ma J."/>
        </authorList>
    </citation>
    <scope>NUCLEOTIDE SEQUENCE [LARGE SCALE GENOMIC DNA]</scope>
    <source>
        <strain evidence="8">NBRC 101365</strain>
    </source>
</reference>
<protein>
    <recommendedName>
        <fullName evidence="6">DUF1232 domain-containing protein</fullName>
    </recommendedName>
</protein>
<feature type="domain" description="DUF1232" evidence="6">
    <location>
        <begin position="60"/>
        <end position="94"/>
    </location>
</feature>
<comment type="subcellular location">
    <subcellularLocation>
        <location evidence="1">Endomembrane system</location>
        <topology evidence="1">Multi-pass membrane protein</topology>
    </subcellularLocation>
</comment>
<organism evidence="7 8">
    <name type="scientific">Labrys miyagiensis</name>
    <dbReference type="NCBI Taxonomy" id="346912"/>
    <lineage>
        <taxon>Bacteria</taxon>
        <taxon>Pseudomonadati</taxon>
        <taxon>Pseudomonadota</taxon>
        <taxon>Alphaproteobacteria</taxon>
        <taxon>Hyphomicrobiales</taxon>
        <taxon>Xanthobacteraceae</taxon>
        <taxon>Labrys</taxon>
    </lineage>
</organism>
<keyword evidence="8" id="KW-1185">Reference proteome</keyword>
<evidence type="ECO:0000313" key="7">
    <source>
        <dbReference type="EMBL" id="GLS17487.1"/>
    </source>
</evidence>
<evidence type="ECO:0000256" key="5">
    <source>
        <dbReference type="SAM" id="Phobius"/>
    </source>
</evidence>
<evidence type="ECO:0000259" key="6">
    <source>
        <dbReference type="Pfam" id="PF06803"/>
    </source>
</evidence>
<keyword evidence="4 5" id="KW-0472">Membrane</keyword>
<dbReference type="RefSeq" id="WP_284310304.1">
    <property type="nucleotide sequence ID" value="NZ_BSPC01000005.1"/>
</dbReference>
<evidence type="ECO:0000256" key="1">
    <source>
        <dbReference type="ARBA" id="ARBA00004127"/>
    </source>
</evidence>
<keyword evidence="2 5" id="KW-0812">Transmembrane</keyword>
<comment type="caution">
    <text evidence="7">The sequence shown here is derived from an EMBL/GenBank/DDBJ whole genome shotgun (WGS) entry which is preliminary data.</text>
</comment>
<dbReference type="InterPro" id="IPR010652">
    <property type="entry name" value="DUF1232"/>
</dbReference>
<gene>
    <name evidence="7" type="ORF">GCM10007874_05020</name>
</gene>
<keyword evidence="3 5" id="KW-1133">Transmembrane helix</keyword>
<dbReference type="Pfam" id="PF06803">
    <property type="entry name" value="DUF1232"/>
    <property type="match status" value="1"/>
</dbReference>
<feature type="transmembrane region" description="Helical" evidence="5">
    <location>
        <begin position="33"/>
        <end position="50"/>
    </location>
</feature>
<proteinExistence type="predicted"/>
<accession>A0ABQ6CGV9</accession>
<evidence type="ECO:0000313" key="8">
    <source>
        <dbReference type="Proteomes" id="UP001156882"/>
    </source>
</evidence>
<dbReference type="InterPro" id="IPR016983">
    <property type="entry name" value="UCP031804"/>
</dbReference>
<name>A0ABQ6CGV9_9HYPH</name>
<dbReference type="PIRSF" id="PIRSF031804">
    <property type="entry name" value="UCP031804"/>
    <property type="match status" value="1"/>
</dbReference>
<evidence type="ECO:0000256" key="3">
    <source>
        <dbReference type="ARBA" id="ARBA00022989"/>
    </source>
</evidence>
<evidence type="ECO:0000256" key="2">
    <source>
        <dbReference type="ARBA" id="ARBA00022692"/>
    </source>
</evidence>